<protein>
    <submittedName>
        <fullName evidence="3">Uncharacterized protein</fullName>
    </submittedName>
</protein>
<dbReference type="RefSeq" id="WP_380167070.1">
    <property type="nucleotide sequence ID" value="NZ_JBHTNU010000020.1"/>
</dbReference>
<feature type="compositionally biased region" description="Basic and acidic residues" evidence="1">
    <location>
        <begin position="85"/>
        <end position="94"/>
    </location>
</feature>
<dbReference type="EMBL" id="JBHTNU010000020">
    <property type="protein sequence ID" value="MFD1428300.1"/>
    <property type="molecule type" value="Genomic_DNA"/>
</dbReference>
<evidence type="ECO:0000313" key="3">
    <source>
        <dbReference type="EMBL" id="MFD1428300.1"/>
    </source>
</evidence>
<keyword evidence="2" id="KW-0472">Membrane</keyword>
<evidence type="ECO:0000256" key="1">
    <source>
        <dbReference type="SAM" id="MobiDB-lite"/>
    </source>
</evidence>
<accession>A0ABW4CFF4</accession>
<comment type="caution">
    <text evidence="3">The sequence shown here is derived from an EMBL/GenBank/DDBJ whole genome shotgun (WGS) entry which is preliminary data.</text>
</comment>
<evidence type="ECO:0000313" key="4">
    <source>
        <dbReference type="Proteomes" id="UP001597282"/>
    </source>
</evidence>
<dbReference type="Proteomes" id="UP001597282">
    <property type="component" value="Unassembled WGS sequence"/>
</dbReference>
<gene>
    <name evidence="3" type="ORF">ACFQ4Y_15450</name>
</gene>
<feature type="region of interest" description="Disordered" evidence="1">
    <location>
        <begin position="74"/>
        <end position="94"/>
    </location>
</feature>
<organism evidence="3 4">
    <name type="scientific">Kroppenstedtia sanguinis</name>
    <dbReference type="NCBI Taxonomy" id="1380684"/>
    <lineage>
        <taxon>Bacteria</taxon>
        <taxon>Bacillati</taxon>
        <taxon>Bacillota</taxon>
        <taxon>Bacilli</taxon>
        <taxon>Bacillales</taxon>
        <taxon>Thermoactinomycetaceae</taxon>
        <taxon>Kroppenstedtia</taxon>
    </lineage>
</organism>
<evidence type="ECO:0000256" key="2">
    <source>
        <dbReference type="SAM" id="Phobius"/>
    </source>
</evidence>
<sequence>MDKKTMWKLRWGAIREYLPTFKKPLSSKKGSPTLEYVVIIAVGAAFAGLLLSVFGGDDNPIGKALKSKVEKTVKDSGNVTNGGDGDEKEKEEKN</sequence>
<keyword evidence="4" id="KW-1185">Reference proteome</keyword>
<keyword evidence="2" id="KW-1133">Transmembrane helix</keyword>
<keyword evidence="2" id="KW-0812">Transmembrane</keyword>
<name>A0ABW4CFF4_9BACL</name>
<proteinExistence type="predicted"/>
<feature type="transmembrane region" description="Helical" evidence="2">
    <location>
        <begin position="33"/>
        <end position="54"/>
    </location>
</feature>
<reference evidence="4" key="1">
    <citation type="journal article" date="2019" name="Int. J. Syst. Evol. Microbiol.">
        <title>The Global Catalogue of Microorganisms (GCM) 10K type strain sequencing project: providing services to taxonomists for standard genome sequencing and annotation.</title>
        <authorList>
            <consortium name="The Broad Institute Genomics Platform"/>
            <consortium name="The Broad Institute Genome Sequencing Center for Infectious Disease"/>
            <person name="Wu L."/>
            <person name="Ma J."/>
        </authorList>
    </citation>
    <scope>NUCLEOTIDE SEQUENCE [LARGE SCALE GENOMIC DNA]</scope>
    <source>
        <strain evidence="4">S1</strain>
    </source>
</reference>